<dbReference type="AlphaFoldDB" id="A0A0B5QLL3"/>
<evidence type="ECO:0000256" key="6">
    <source>
        <dbReference type="ARBA" id="ARBA00022764"/>
    </source>
</evidence>
<dbReference type="OrthoDB" id="1888286at2"/>
<dbReference type="InterPro" id="IPR025997">
    <property type="entry name" value="SBP_2_dom"/>
</dbReference>
<dbReference type="InterPro" id="IPR044085">
    <property type="entry name" value="MglB-like_PBP1"/>
</dbReference>
<evidence type="ECO:0000259" key="11">
    <source>
        <dbReference type="Pfam" id="PF13407"/>
    </source>
</evidence>
<keyword evidence="2" id="KW-0813">Transport</keyword>
<dbReference type="EMBL" id="CP010086">
    <property type="protein sequence ID" value="AJG99116.1"/>
    <property type="molecule type" value="Genomic_DNA"/>
</dbReference>
<feature type="domain" description="Periplasmic binding protein" evidence="11">
    <location>
        <begin position="39"/>
        <end position="321"/>
    </location>
</feature>
<evidence type="ECO:0000256" key="5">
    <source>
        <dbReference type="ARBA" id="ARBA00022729"/>
    </source>
</evidence>
<feature type="signal peptide" evidence="10">
    <location>
        <begin position="1"/>
        <end position="27"/>
    </location>
</feature>
<evidence type="ECO:0000256" key="9">
    <source>
        <dbReference type="ARBA" id="ARBA00034344"/>
    </source>
</evidence>
<dbReference type="SUPFAM" id="SSF53822">
    <property type="entry name" value="Periplasmic binding protein-like I"/>
    <property type="match status" value="1"/>
</dbReference>
<dbReference type="KEGG" id="cbei:LF65_02534"/>
<dbReference type="PANTHER" id="PTHR30036">
    <property type="entry name" value="D-XYLOSE-BINDING PERIPLASMIC PROTEIN"/>
    <property type="match status" value="1"/>
</dbReference>
<evidence type="ECO:0000256" key="1">
    <source>
        <dbReference type="ARBA" id="ARBA00004196"/>
    </source>
</evidence>
<comment type="subcellular location">
    <subcellularLocation>
        <location evidence="1">Cell envelope</location>
    </subcellularLocation>
</comment>
<dbReference type="STRING" id="1520.LF65_02534"/>
<comment type="subunit">
    <text evidence="8">The ABC transporter complex is composed of one ATP-binding protein (MglA), two transmembrane proteins (MglC) and a solute-binding protein (MglB).</text>
</comment>
<evidence type="ECO:0000256" key="4">
    <source>
        <dbReference type="ARBA" id="ARBA00022723"/>
    </source>
</evidence>
<evidence type="ECO:0000256" key="10">
    <source>
        <dbReference type="SAM" id="SignalP"/>
    </source>
</evidence>
<keyword evidence="4" id="KW-0479">Metal-binding</keyword>
<evidence type="ECO:0000313" key="12">
    <source>
        <dbReference type="EMBL" id="AJG99116.1"/>
    </source>
</evidence>
<name>A0A0B5QLL3_CLOBE</name>
<dbReference type="InterPro" id="IPR028082">
    <property type="entry name" value="Peripla_BP_I"/>
</dbReference>
<reference evidence="13" key="1">
    <citation type="submission" date="2014-12" db="EMBL/GenBank/DDBJ databases">
        <title>Genome sequence of Clostridium beijerinckii strain 59B.</title>
        <authorList>
            <person name="Little G.T."/>
            <person name="Minton N.P."/>
        </authorList>
    </citation>
    <scope>NUCLEOTIDE SEQUENCE [LARGE SCALE GENOMIC DNA]</scope>
    <source>
        <strain evidence="13">59B</strain>
    </source>
</reference>
<evidence type="ECO:0000256" key="7">
    <source>
        <dbReference type="ARBA" id="ARBA00022837"/>
    </source>
</evidence>
<keyword evidence="5 10" id="KW-0732">Signal</keyword>
<evidence type="ECO:0000256" key="8">
    <source>
        <dbReference type="ARBA" id="ARBA00034323"/>
    </source>
</evidence>
<dbReference type="PANTHER" id="PTHR30036:SF2">
    <property type="entry name" value="D-GALACTOSE_METHYL-GALACTOSIDE BINDING PERIPLASMIC PROTEIN MGLB"/>
    <property type="match status" value="1"/>
</dbReference>
<keyword evidence="7" id="KW-0106">Calcium</keyword>
<dbReference type="CDD" id="cd01539">
    <property type="entry name" value="PBP1_GGBP"/>
    <property type="match status" value="1"/>
</dbReference>
<evidence type="ECO:0000256" key="3">
    <source>
        <dbReference type="ARBA" id="ARBA00022597"/>
    </source>
</evidence>
<evidence type="ECO:0000313" key="13">
    <source>
        <dbReference type="Proteomes" id="UP000031866"/>
    </source>
</evidence>
<dbReference type="GO" id="GO:0046872">
    <property type="term" value="F:metal ion binding"/>
    <property type="evidence" value="ECO:0007669"/>
    <property type="project" value="UniProtKB-KW"/>
</dbReference>
<organism evidence="12 13">
    <name type="scientific">Clostridium beijerinckii</name>
    <name type="common">Clostridium MP</name>
    <dbReference type="NCBI Taxonomy" id="1520"/>
    <lineage>
        <taxon>Bacteria</taxon>
        <taxon>Bacillati</taxon>
        <taxon>Bacillota</taxon>
        <taxon>Clostridia</taxon>
        <taxon>Eubacteriales</taxon>
        <taxon>Clostridiaceae</taxon>
        <taxon>Clostridium</taxon>
    </lineage>
</organism>
<proteinExistence type="predicted"/>
<dbReference type="GO" id="GO:0030246">
    <property type="term" value="F:carbohydrate binding"/>
    <property type="evidence" value="ECO:0007669"/>
    <property type="project" value="InterPro"/>
</dbReference>
<sequence length="350" mass="39176">MKILKKILSLTFISIFLLYSTSQTSYASPDISSKTPLKVGVFLNSFSDLFISNVKKNLEDIQKQNENKVQFTFFNANGNQVIQNEDVDKALNDNFNLLVLNPVSTNIDQLQDTLNKVAQKNIPLILYYAKTKPIVNFIKNYHNSVIIDTDVDQSGIIQGKIIVDTWNANKEKLDKNKDNIIQYIMLKGPSNSPETIERTKYSILTINESGIKTQELLSIPCNWEEECGRTSMESTLLTLDGKIEAIISNNDAMAIGAIKTLQKYGYNKGYNSRNIPIVGIDGLPKAQELINQGIMTGTVVQDSRAHANAIYTIGMNLISGNTPLNGTNYKFDESGVTINIPYQEYKPQKQ</sequence>
<accession>A0A0B5QLL3</accession>
<dbReference type="Proteomes" id="UP000031866">
    <property type="component" value="Chromosome"/>
</dbReference>
<keyword evidence="6" id="KW-0574">Periplasm</keyword>
<dbReference type="Gene3D" id="3.40.50.2300">
    <property type="match status" value="2"/>
</dbReference>
<dbReference type="GO" id="GO:0030288">
    <property type="term" value="C:outer membrane-bounded periplasmic space"/>
    <property type="evidence" value="ECO:0007669"/>
    <property type="project" value="TreeGrafter"/>
</dbReference>
<protein>
    <recommendedName>
        <fullName evidence="9">D-galactose/methyl-galactoside binding periplasmic protein MglB</fullName>
    </recommendedName>
</protein>
<gene>
    <name evidence="12" type="ORF">LF65_02534</name>
</gene>
<dbReference type="InterPro" id="IPR050555">
    <property type="entry name" value="Bact_Solute-Bind_Prot2"/>
</dbReference>
<evidence type="ECO:0000256" key="2">
    <source>
        <dbReference type="ARBA" id="ARBA00022448"/>
    </source>
</evidence>
<dbReference type="Pfam" id="PF13407">
    <property type="entry name" value="Peripla_BP_4"/>
    <property type="match status" value="1"/>
</dbReference>
<keyword evidence="3" id="KW-0762">Sugar transport</keyword>
<dbReference type="RefSeq" id="WP_041896400.1">
    <property type="nucleotide sequence ID" value="NZ_CP010086.2"/>
</dbReference>
<feature type="chain" id="PRO_5002119680" description="D-galactose/methyl-galactoside binding periplasmic protein MglB" evidence="10">
    <location>
        <begin position="28"/>
        <end position="350"/>
    </location>
</feature>